<accession>A0AAV6W2R2</accession>
<keyword evidence="2" id="KW-1185">Reference proteome</keyword>
<dbReference type="AlphaFoldDB" id="A0AAV6W2R2"/>
<protein>
    <submittedName>
        <fullName evidence="1">Uncharacterized protein</fullName>
    </submittedName>
</protein>
<evidence type="ECO:0000313" key="2">
    <source>
        <dbReference type="Proteomes" id="UP000827092"/>
    </source>
</evidence>
<proteinExistence type="predicted"/>
<dbReference type="EMBL" id="JAFNEN010000002">
    <property type="protein sequence ID" value="KAG8201905.1"/>
    <property type="molecule type" value="Genomic_DNA"/>
</dbReference>
<gene>
    <name evidence="1" type="ORF">JTE90_027383</name>
</gene>
<name>A0AAV6W2R2_9ARAC</name>
<organism evidence="1 2">
    <name type="scientific">Oedothorax gibbosus</name>
    <dbReference type="NCBI Taxonomy" id="931172"/>
    <lineage>
        <taxon>Eukaryota</taxon>
        <taxon>Metazoa</taxon>
        <taxon>Ecdysozoa</taxon>
        <taxon>Arthropoda</taxon>
        <taxon>Chelicerata</taxon>
        <taxon>Arachnida</taxon>
        <taxon>Araneae</taxon>
        <taxon>Araneomorphae</taxon>
        <taxon>Entelegynae</taxon>
        <taxon>Araneoidea</taxon>
        <taxon>Linyphiidae</taxon>
        <taxon>Erigoninae</taxon>
        <taxon>Oedothorax</taxon>
    </lineage>
</organism>
<evidence type="ECO:0000313" key="1">
    <source>
        <dbReference type="EMBL" id="KAG8201905.1"/>
    </source>
</evidence>
<comment type="caution">
    <text evidence="1">The sequence shown here is derived from an EMBL/GenBank/DDBJ whole genome shotgun (WGS) entry which is preliminary data.</text>
</comment>
<reference evidence="1 2" key="1">
    <citation type="journal article" date="2022" name="Nat. Ecol. Evol.">
        <title>A masculinizing supergene underlies an exaggerated male reproductive morph in a spider.</title>
        <authorList>
            <person name="Hendrickx F."/>
            <person name="De Corte Z."/>
            <person name="Sonet G."/>
            <person name="Van Belleghem S.M."/>
            <person name="Kostlbacher S."/>
            <person name="Vangestel C."/>
        </authorList>
    </citation>
    <scope>NUCLEOTIDE SEQUENCE [LARGE SCALE GENOMIC DNA]</scope>
    <source>
        <strain evidence="1">W744_W776</strain>
    </source>
</reference>
<sequence length="121" mass="13525">MFSSDDTPPSKGCLEYTQQRYLSSPIKKNSSFSTTLISFVTILHSIKDALPDADDTPVKCLMLSPAQTHFPRYRFPFKRFFISNDEWVAAALAEAAVTQAVRCKAEDLWSVVSSLLRTVSS</sequence>
<dbReference type="Proteomes" id="UP000827092">
    <property type="component" value="Unassembled WGS sequence"/>
</dbReference>